<feature type="domain" description="Chitin-binding type-4" evidence="3">
    <location>
        <begin position="54"/>
        <end position="210"/>
    </location>
</feature>
<protein>
    <recommendedName>
        <fullName evidence="3">Chitin-binding type-4 domain-containing protein</fullName>
    </recommendedName>
</protein>
<organism evidence="4 5">
    <name type="scientific">Batillaria attramentaria</name>
    <dbReference type="NCBI Taxonomy" id="370345"/>
    <lineage>
        <taxon>Eukaryota</taxon>
        <taxon>Metazoa</taxon>
        <taxon>Spiralia</taxon>
        <taxon>Lophotrochozoa</taxon>
        <taxon>Mollusca</taxon>
        <taxon>Gastropoda</taxon>
        <taxon>Caenogastropoda</taxon>
        <taxon>Sorbeoconcha</taxon>
        <taxon>Cerithioidea</taxon>
        <taxon>Batillariidae</taxon>
        <taxon>Batillaria</taxon>
    </lineage>
</organism>
<dbReference type="Pfam" id="PF03067">
    <property type="entry name" value="LPMO_10"/>
    <property type="match status" value="1"/>
</dbReference>
<proteinExistence type="predicted"/>
<name>A0ABD0LE04_9CAEN</name>
<feature type="region of interest" description="Disordered" evidence="1">
    <location>
        <begin position="218"/>
        <end position="249"/>
    </location>
</feature>
<dbReference type="EMBL" id="JACVVK020000055">
    <property type="protein sequence ID" value="KAK7497789.1"/>
    <property type="molecule type" value="Genomic_DNA"/>
</dbReference>
<evidence type="ECO:0000313" key="5">
    <source>
        <dbReference type="Proteomes" id="UP001519460"/>
    </source>
</evidence>
<reference evidence="4 5" key="1">
    <citation type="journal article" date="2023" name="Sci. Data">
        <title>Genome assembly of the Korean intertidal mud-creeper Batillaria attramentaria.</title>
        <authorList>
            <person name="Patra A.K."/>
            <person name="Ho P.T."/>
            <person name="Jun S."/>
            <person name="Lee S.J."/>
            <person name="Kim Y."/>
            <person name="Won Y.J."/>
        </authorList>
    </citation>
    <scope>NUCLEOTIDE SEQUENCE [LARGE SCALE GENOMIC DNA]</scope>
    <source>
        <strain evidence="4">Wonlab-2016</strain>
    </source>
</reference>
<evidence type="ECO:0000313" key="4">
    <source>
        <dbReference type="EMBL" id="KAK7497789.1"/>
    </source>
</evidence>
<keyword evidence="2" id="KW-0732">Signal</keyword>
<dbReference type="Proteomes" id="UP001519460">
    <property type="component" value="Unassembled WGS sequence"/>
</dbReference>
<gene>
    <name evidence="4" type="ORF">BaRGS_00010923</name>
</gene>
<feature type="chain" id="PRO_5044790703" description="Chitin-binding type-4 domain-containing protein" evidence="2">
    <location>
        <begin position="21"/>
        <end position="331"/>
    </location>
</feature>
<comment type="caution">
    <text evidence="4">The sequence shown here is derived from an EMBL/GenBank/DDBJ whole genome shotgun (WGS) entry which is preliminary data.</text>
</comment>
<evidence type="ECO:0000256" key="1">
    <source>
        <dbReference type="SAM" id="MobiDB-lite"/>
    </source>
</evidence>
<evidence type="ECO:0000259" key="3">
    <source>
        <dbReference type="Pfam" id="PF03067"/>
    </source>
</evidence>
<feature type="signal peptide" evidence="2">
    <location>
        <begin position="1"/>
        <end position="20"/>
    </location>
</feature>
<dbReference type="InterPro" id="IPR004302">
    <property type="entry name" value="Cellulose/chitin-bd_N"/>
</dbReference>
<dbReference type="AlphaFoldDB" id="A0ABD0LE04"/>
<evidence type="ECO:0000256" key="2">
    <source>
        <dbReference type="SAM" id="SignalP"/>
    </source>
</evidence>
<accession>A0ABD0LE04</accession>
<sequence>MPLALLLGSIFMAVLHFAEGRARLLEPPMRSSYWREGLVTAPVNFDDELLNCGGFDFQWQTANGKCGACGDPFGNFAENEYPGKYSQFPPQRTYIAGTSINATVYSLPNMLGWFEFRLCPRQDGAGLPDLQSCLDENVLQIEETGMTRFYPGSVGGYSDMHVILPPGLSCDHCILQWKYNTGYRQHPNTATCQNCLGCGPQEQYYNCADIRVAPANGTDNTTGTATTTPPTPVQTTPAATTPSPVANTTSAGAATTTVNIPSTTLQPCTPSSKIVKCEAKGIHRLVPGMADWCLKNCLSGKCREEFCFCFCQYPEGFKVSLLSLIEGALLE</sequence>
<keyword evidence="5" id="KW-1185">Reference proteome</keyword>